<dbReference type="Pfam" id="PF16589">
    <property type="entry name" value="BRCT_2"/>
    <property type="match status" value="1"/>
</dbReference>
<dbReference type="InterPro" id="IPR001357">
    <property type="entry name" value="BRCT_dom"/>
</dbReference>
<dbReference type="InterPro" id="IPR039595">
    <property type="entry name" value="TE2IP/Rap1"/>
</dbReference>
<dbReference type="Proteomes" id="UP000799291">
    <property type="component" value="Unassembled WGS sequence"/>
</dbReference>
<protein>
    <recommendedName>
        <fullName evidence="9">DNA-binding protein RAP1</fullName>
    </recommendedName>
</protein>
<evidence type="ECO:0000256" key="10">
    <source>
        <dbReference type="SAM" id="MobiDB-lite"/>
    </source>
</evidence>
<keyword evidence="13" id="KW-1185">Reference proteome</keyword>
<reference evidence="12" key="1">
    <citation type="journal article" date="2020" name="Stud. Mycol.">
        <title>101 Dothideomycetes genomes: a test case for predicting lifestyles and emergence of pathogens.</title>
        <authorList>
            <person name="Haridas S."/>
            <person name="Albert R."/>
            <person name="Binder M."/>
            <person name="Bloem J."/>
            <person name="Labutti K."/>
            <person name="Salamov A."/>
            <person name="Andreopoulos B."/>
            <person name="Baker S."/>
            <person name="Barry K."/>
            <person name="Bills G."/>
            <person name="Bluhm B."/>
            <person name="Cannon C."/>
            <person name="Castanera R."/>
            <person name="Culley D."/>
            <person name="Daum C."/>
            <person name="Ezra D."/>
            <person name="Gonzalez J."/>
            <person name="Henrissat B."/>
            <person name="Kuo A."/>
            <person name="Liang C."/>
            <person name="Lipzen A."/>
            <person name="Lutzoni F."/>
            <person name="Magnuson J."/>
            <person name="Mondo S."/>
            <person name="Nolan M."/>
            <person name="Ohm R."/>
            <person name="Pangilinan J."/>
            <person name="Park H.-J."/>
            <person name="Ramirez L."/>
            <person name="Alfaro M."/>
            <person name="Sun H."/>
            <person name="Tritt A."/>
            <person name="Yoshinaga Y."/>
            <person name="Zwiers L.-H."/>
            <person name="Turgeon B."/>
            <person name="Goodwin S."/>
            <person name="Spatafora J."/>
            <person name="Crous P."/>
            <person name="Grigoriev I."/>
        </authorList>
    </citation>
    <scope>NUCLEOTIDE SEQUENCE</scope>
    <source>
        <strain evidence="12">CBS 122367</strain>
    </source>
</reference>
<evidence type="ECO:0000256" key="6">
    <source>
        <dbReference type="ARBA" id="ARBA00023163"/>
    </source>
</evidence>
<dbReference type="GO" id="GO:0010833">
    <property type="term" value="P:telomere maintenance via telomere lengthening"/>
    <property type="evidence" value="ECO:0007669"/>
    <property type="project" value="UniProtKB-UniRule"/>
</dbReference>
<keyword evidence="5" id="KW-0010">Activator</keyword>
<dbReference type="SUPFAM" id="SSF46689">
    <property type="entry name" value="Homeodomain-like"/>
    <property type="match status" value="1"/>
</dbReference>
<comment type="function">
    <text evidence="9">Involved in the regulation of telomere length, clustering and has a specific role in telomere position effect (TPE).</text>
</comment>
<evidence type="ECO:0000256" key="5">
    <source>
        <dbReference type="ARBA" id="ARBA00023159"/>
    </source>
</evidence>
<dbReference type="OrthoDB" id="435460at2759"/>
<evidence type="ECO:0000256" key="7">
    <source>
        <dbReference type="ARBA" id="ARBA00023242"/>
    </source>
</evidence>
<feature type="region of interest" description="Disordered" evidence="10">
    <location>
        <begin position="662"/>
        <end position="699"/>
    </location>
</feature>
<proteinExistence type="inferred from homology"/>
<dbReference type="InterPro" id="IPR015010">
    <property type="entry name" value="TERF2IP_Myb"/>
</dbReference>
<evidence type="ECO:0000313" key="13">
    <source>
        <dbReference type="Proteomes" id="UP000799291"/>
    </source>
</evidence>
<keyword evidence="3 9" id="KW-0779">Telomere</keyword>
<comment type="subunit">
    <text evidence="9">Homodimer.</text>
</comment>
<dbReference type="InterPro" id="IPR021661">
    <property type="entry name" value="Rap1_C"/>
</dbReference>
<dbReference type="InterPro" id="IPR009057">
    <property type="entry name" value="Homeodomain-like_sf"/>
</dbReference>
<dbReference type="Pfam" id="PF11626">
    <property type="entry name" value="Rap1_C"/>
    <property type="match status" value="1"/>
</dbReference>
<evidence type="ECO:0000313" key="12">
    <source>
        <dbReference type="EMBL" id="KAF2680888.1"/>
    </source>
</evidence>
<dbReference type="InterPro" id="IPR038104">
    <property type="entry name" value="Rap1_C_sf"/>
</dbReference>
<dbReference type="Pfam" id="PF08914">
    <property type="entry name" value="Myb_Rap1"/>
    <property type="match status" value="1"/>
</dbReference>
<evidence type="ECO:0000256" key="8">
    <source>
        <dbReference type="PROSITE-ProRule" id="PRU00267"/>
    </source>
</evidence>
<evidence type="ECO:0000256" key="1">
    <source>
        <dbReference type="ARBA" id="ARBA00010467"/>
    </source>
</evidence>
<accession>A0A6G1IS13</accession>
<dbReference type="SUPFAM" id="SSF47095">
    <property type="entry name" value="HMG-box"/>
    <property type="match status" value="1"/>
</dbReference>
<feature type="domain" description="HMG box" evidence="11">
    <location>
        <begin position="370"/>
        <end position="438"/>
    </location>
</feature>
<evidence type="ECO:0000256" key="4">
    <source>
        <dbReference type="ARBA" id="ARBA00023015"/>
    </source>
</evidence>
<organism evidence="12 13">
    <name type="scientific">Lentithecium fluviatile CBS 122367</name>
    <dbReference type="NCBI Taxonomy" id="1168545"/>
    <lineage>
        <taxon>Eukaryota</taxon>
        <taxon>Fungi</taxon>
        <taxon>Dikarya</taxon>
        <taxon>Ascomycota</taxon>
        <taxon>Pezizomycotina</taxon>
        <taxon>Dothideomycetes</taxon>
        <taxon>Pleosporomycetidae</taxon>
        <taxon>Pleosporales</taxon>
        <taxon>Massarineae</taxon>
        <taxon>Lentitheciaceae</taxon>
        <taxon>Lentithecium</taxon>
    </lineage>
</organism>
<dbReference type="GO" id="GO:0042162">
    <property type="term" value="F:telomeric DNA binding"/>
    <property type="evidence" value="ECO:0007669"/>
    <property type="project" value="TreeGrafter"/>
</dbReference>
<evidence type="ECO:0000256" key="2">
    <source>
        <dbReference type="ARBA" id="ARBA00022454"/>
    </source>
</evidence>
<feature type="region of interest" description="Disordered" evidence="10">
    <location>
        <begin position="474"/>
        <end position="631"/>
    </location>
</feature>
<feature type="compositionally biased region" description="Polar residues" evidence="10">
    <location>
        <begin position="593"/>
        <end position="606"/>
    </location>
</feature>
<dbReference type="Gene3D" id="1.10.30.10">
    <property type="entry name" value="High mobility group box domain"/>
    <property type="match status" value="1"/>
</dbReference>
<dbReference type="InterPro" id="IPR009071">
    <property type="entry name" value="HMG_box_dom"/>
</dbReference>
<dbReference type="GO" id="GO:0070187">
    <property type="term" value="C:shelterin complex"/>
    <property type="evidence" value="ECO:0007669"/>
    <property type="project" value="TreeGrafter"/>
</dbReference>
<feature type="compositionally biased region" description="Polar residues" evidence="10">
    <location>
        <begin position="214"/>
        <end position="223"/>
    </location>
</feature>
<comment type="subcellular location">
    <subcellularLocation>
        <location evidence="9">Nucleus</location>
    </subcellularLocation>
    <subcellularLocation>
        <location evidence="9">Chromosome</location>
        <location evidence="9">Telomere</location>
    </subcellularLocation>
</comment>
<evidence type="ECO:0000256" key="9">
    <source>
        <dbReference type="RuleBase" id="RU367107"/>
    </source>
</evidence>
<keyword evidence="7 8" id="KW-0539">Nucleus</keyword>
<feature type="compositionally biased region" description="Low complexity" evidence="10">
    <location>
        <begin position="519"/>
        <end position="528"/>
    </location>
</feature>
<feature type="region of interest" description="Disordered" evidence="10">
    <location>
        <begin position="86"/>
        <end position="116"/>
    </location>
</feature>
<keyword evidence="4" id="KW-0805">Transcription regulation</keyword>
<sequence length="798" mass="90153">MAAPTVYDNVTEDANVKGQLFAGKKFWVAQRCPMRNHFLDQIRNNGGEVVKLEKQADYMITDHCRRDCPPGSISYRFVEQSVKKGELEDPEQHLAGPPVGTARPAGSAARPAKGGRAAYTAEEDRILYKWVRDCEGRGLLSGGNEMYKQLESKYPRHTWQSWRDRYMKQLRDRPPSAFNIPDNAPPSPPSDEPAEPAPAVKKEAKVAPIKEASSSRQVSGSKNTRAKGDYTVEELNTLFNKEDWEELYAFVREIKSATGQKYLDAWKAWAEDQETRTADEWRQYFEKVVLPQWERDPVWKRENVRKEVEKKREETASQKASQRSPSPADAEATKTVEPEAGPSTPKGKRKLKRTESEDARFDQYLEERHKSKYSSAYVYFARDKKWSVWNEEPGLDYTELHMALMTQWESLPAEERAHYFALEAAEKSQNEGETTRKSPQVWLSSSTAVHETPMYITEAYQKALKRIHEGDYAEPLEEEQVETPRPAKRRKSKGAPSELHESIEEVPMSGTQRQPLEISSASSSTSESQLLQDDDVDVVEPAQRVTAHESLDSDLDLDALDTIPPPQNLELNSSDYPSNTPTPRAPRHRVPTLDTQVILSSPTQAFSLEALPRPAHSTQAIEEDDEPPAESALFFPHSFDAELPSEASTTHSLKEFRRSLTTADSLTPLPPPQRSSPPPSSPASTSSTEDPDPPLSPTEFDAFFDVQHAAGYTDDYITAALKHTRFRPVLAESVLAAWQEGKPLPNVRGVWSREDDLDVESESKEAMERLDRKHTMDGWGGITERARFLKAYRGRRGD</sequence>
<keyword evidence="6" id="KW-0804">Transcription</keyword>
<dbReference type="PROSITE" id="PS50118">
    <property type="entry name" value="HMG_BOX_2"/>
    <property type="match status" value="1"/>
</dbReference>
<keyword evidence="2 9" id="KW-0158">Chromosome</keyword>
<dbReference type="PANTHER" id="PTHR16466">
    <property type="entry name" value="TELOMERE REPEAT-BINDING FACTOR 2-INTERACTING PROTEIN 1"/>
    <property type="match status" value="1"/>
</dbReference>
<dbReference type="Gene3D" id="1.10.10.2170">
    <property type="match status" value="1"/>
</dbReference>
<dbReference type="EMBL" id="MU005594">
    <property type="protein sequence ID" value="KAF2680888.1"/>
    <property type="molecule type" value="Genomic_DNA"/>
</dbReference>
<keyword evidence="8" id="KW-0238">DNA-binding</keyword>
<evidence type="ECO:0000256" key="3">
    <source>
        <dbReference type="ARBA" id="ARBA00022895"/>
    </source>
</evidence>
<dbReference type="CDD" id="cd11655">
    <property type="entry name" value="rap1_myb-like"/>
    <property type="match status" value="1"/>
</dbReference>
<dbReference type="PANTHER" id="PTHR16466:SF6">
    <property type="entry name" value="TELOMERIC REPEAT-BINDING FACTOR 2-INTERACTING PROTEIN 1"/>
    <property type="match status" value="1"/>
</dbReference>
<feature type="region of interest" description="Disordered" evidence="10">
    <location>
        <begin position="301"/>
        <end position="357"/>
    </location>
</feature>
<feature type="compositionally biased region" description="Basic and acidic residues" evidence="10">
    <location>
        <begin position="301"/>
        <end position="316"/>
    </location>
</feature>
<dbReference type="GO" id="GO:0031848">
    <property type="term" value="P:protection from non-homologous end joining at telomere"/>
    <property type="evidence" value="ECO:0007669"/>
    <property type="project" value="TreeGrafter"/>
</dbReference>
<evidence type="ECO:0000259" key="11">
    <source>
        <dbReference type="PROSITE" id="PS50118"/>
    </source>
</evidence>
<dbReference type="InterPro" id="IPR036910">
    <property type="entry name" value="HMG_box_dom_sf"/>
</dbReference>
<feature type="region of interest" description="Disordered" evidence="10">
    <location>
        <begin position="173"/>
        <end position="230"/>
    </location>
</feature>
<name>A0A6G1IS13_9PLEO</name>
<comment type="similarity">
    <text evidence="1 9">Belongs to the RAP1 family.</text>
</comment>
<dbReference type="Gene3D" id="1.10.10.60">
    <property type="entry name" value="Homeodomain-like"/>
    <property type="match status" value="1"/>
</dbReference>
<feature type="compositionally biased region" description="Polar residues" evidence="10">
    <location>
        <begin position="569"/>
        <end position="582"/>
    </location>
</feature>
<gene>
    <name evidence="12" type="ORF">K458DRAFT_344746</name>
</gene>
<feature type="compositionally biased region" description="Pro residues" evidence="10">
    <location>
        <begin position="668"/>
        <end position="681"/>
    </location>
</feature>
<dbReference type="AlphaFoldDB" id="A0A6G1IS13"/>
<feature type="DNA-binding region" description="HMG box" evidence="8">
    <location>
        <begin position="370"/>
        <end position="438"/>
    </location>
</feature>